<dbReference type="Proteomes" id="UP001497516">
    <property type="component" value="Chromosome 8"/>
</dbReference>
<evidence type="ECO:0000256" key="1">
    <source>
        <dbReference type="SAM" id="MobiDB-lite"/>
    </source>
</evidence>
<accession>A0AAV2G4Z3</accession>
<evidence type="ECO:0000313" key="3">
    <source>
        <dbReference type="Proteomes" id="UP001497516"/>
    </source>
</evidence>
<dbReference type="EMBL" id="OZ034821">
    <property type="protein sequence ID" value="CAL1405753.1"/>
    <property type="molecule type" value="Genomic_DNA"/>
</dbReference>
<dbReference type="AlphaFoldDB" id="A0AAV2G4Z3"/>
<protein>
    <submittedName>
        <fullName evidence="2">Uncharacterized protein</fullName>
    </submittedName>
</protein>
<reference evidence="2 3" key="1">
    <citation type="submission" date="2024-04" db="EMBL/GenBank/DDBJ databases">
        <authorList>
            <person name="Fracassetti M."/>
        </authorList>
    </citation>
    <scope>NUCLEOTIDE SEQUENCE [LARGE SCALE GENOMIC DNA]</scope>
</reference>
<proteinExistence type="predicted"/>
<gene>
    <name evidence="2" type="ORF">LTRI10_LOCUS45525</name>
</gene>
<sequence>MAMGSTETGPMVTSLTERMKLCTRMLSHVSWVELAPTTGRTKIPQVLIGRRLDLGAKEGLGGVTPHTLESRPYSQSCGPSSQFR</sequence>
<feature type="compositionally biased region" description="Polar residues" evidence="1">
    <location>
        <begin position="72"/>
        <end position="84"/>
    </location>
</feature>
<organism evidence="2 3">
    <name type="scientific">Linum trigynum</name>
    <dbReference type="NCBI Taxonomy" id="586398"/>
    <lineage>
        <taxon>Eukaryota</taxon>
        <taxon>Viridiplantae</taxon>
        <taxon>Streptophyta</taxon>
        <taxon>Embryophyta</taxon>
        <taxon>Tracheophyta</taxon>
        <taxon>Spermatophyta</taxon>
        <taxon>Magnoliopsida</taxon>
        <taxon>eudicotyledons</taxon>
        <taxon>Gunneridae</taxon>
        <taxon>Pentapetalae</taxon>
        <taxon>rosids</taxon>
        <taxon>fabids</taxon>
        <taxon>Malpighiales</taxon>
        <taxon>Linaceae</taxon>
        <taxon>Linum</taxon>
    </lineage>
</organism>
<keyword evidence="3" id="KW-1185">Reference proteome</keyword>
<name>A0AAV2G4Z3_9ROSI</name>
<evidence type="ECO:0000313" key="2">
    <source>
        <dbReference type="EMBL" id="CAL1405753.1"/>
    </source>
</evidence>
<feature type="region of interest" description="Disordered" evidence="1">
    <location>
        <begin position="58"/>
        <end position="84"/>
    </location>
</feature>